<reference evidence="7 8" key="1">
    <citation type="journal article" date="2020" name="bioRxiv">
        <title>Sequence and annotation of 42 cannabis genomes reveals extensive copy number variation in cannabinoid synthesis and pathogen resistance genes.</title>
        <authorList>
            <person name="Mckernan K.J."/>
            <person name="Helbert Y."/>
            <person name="Kane L.T."/>
            <person name="Ebling H."/>
            <person name="Zhang L."/>
            <person name="Liu B."/>
            <person name="Eaton Z."/>
            <person name="Mclaughlin S."/>
            <person name="Kingan S."/>
            <person name="Baybayan P."/>
            <person name="Concepcion G."/>
            <person name="Jordan M."/>
            <person name="Riva A."/>
            <person name="Barbazuk W."/>
            <person name="Harkins T."/>
        </authorList>
    </citation>
    <scope>NUCLEOTIDE SEQUENCE [LARGE SCALE GENOMIC DNA]</scope>
    <source>
        <strain evidence="8">cv. Jamaican Lion 4</strain>
        <tissue evidence="7">Leaf</tissue>
    </source>
</reference>
<dbReference type="Proteomes" id="UP000525078">
    <property type="component" value="Unassembled WGS sequence"/>
</dbReference>
<evidence type="ECO:0000256" key="1">
    <source>
        <dbReference type="ARBA" id="ARBA00004123"/>
    </source>
</evidence>
<accession>A0A7J6GJY6</accession>
<comment type="function">
    <text evidence="4">Acts as a negative regulator of abscisic acid (ABA) response.</text>
</comment>
<protein>
    <recommendedName>
        <fullName evidence="4">Ninja-family protein</fullName>
    </recommendedName>
    <alternativeName>
        <fullName evidence="4">ABI-binding protein</fullName>
    </alternativeName>
</protein>
<feature type="region of interest" description="Disordered" evidence="5">
    <location>
        <begin position="21"/>
        <end position="211"/>
    </location>
</feature>
<dbReference type="GO" id="GO:0045892">
    <property type="term" value="P:negative regulation of DNA-templated transcription"/>
    <property type="evidence" value="ECO:0007669"/>
    <property type="project" value="TreeGrafter"/>
</dbReference>
<feature type="compositionally biased region" description="Basic residues" evidence="5">
    <location>
        <begin position="71"/>
        <end position="83"/>
    </location>
</feature>
<evidence type="ECO:0000256" key="4">
    <source>
        <dbReference type="RuleBase" id="RU369029"/>
    </source>
</evidence>
<feature type="compositionally biased region" description="Basic and acidic residues" evidence="5">
    <location>
        <begin position="56"/>
        <end position="70"/>
    </location>
</feature>
<feature type="compositionally biased region" description="Basic and acidic residues" evidence="5">
    <location>
        <begin position="174"/>
        <end position="183"/>
    </location>
</feature>
<dbReference type="EMBL" id="JAATIP010000053">
    <property type="protein sequence ID" value="KAF4383118.1"/>
    <property type="molecule type" value="Genomic_DNA"/>
</dbReference>
<proteinExistence type="inferred from homology"/>
<dbReference type="PANTHER" id="PTHR31413:SF15">
    <property type="entry name" value="NINJA-FAMILY PROTEIN"/>
    <property type="match status" value="1"/>
</dbReference>
<gene>
    <name evidence="7" type="ORF">F8388_009149</name>
</gene>
<feature type="compositionally biased region" description="Polar residues" evidence="5">
    <location>
        <begin position="193"/>
        <end position="203"/>
    </location>
</feature>
<dbReference type="InterPro" id="IPR032308">
    <property type="entry name" value="TDBD"/>
</dbReference>
<comment type="subcellular location">
    <subcellularLocation>
        <location evidence="1 4">Nucleus</location>
    </subcellularLocation>
</comment>
<feature type="compositionally biased region" description="Low complexity" evidence="5">
    <location>
        <begin position="146"/>
        <end position="173"/>
    </location>
</feature>
<dbReference type="GO" id="GO:0005634">
    <property type="term" value="C:nucleus"/>
    <property type="evidence" value="ECO:0007669"/>
    <property type="project" value="UniProtKB-SubCell"/>
</dbReference>
<dbReference type="Pfam" id="PF16135">
    <property type="entry name" value="TDBD"/>
    <property type="match status" value="1"/>
</dbReference>
<evidence type="ECO:0000313" key="8">
    <source>
        <dbReference type="Proteomes" id="UP000525078"/>
    </source>
</evidence>
<evidence type="ECO:0000256" key="5">
    <source>
        <dbReference type="SAM" id="MobiDB-lite"/>
    </source>
</evidence>
<evidence type="ECO:0000256" key="2">
    <source>
        <dbReference type="ARBA" id="ARBA00006081"/>
    </source>
</evidence>
<dbReference type="InterPro" id="IPR031307">
    <property type="entry name" value="Ninja_fam"/>
</dbReference>
<dbReference type="PANTHER" id="PTHR31413">
    <property type="entry name" value="AFP HOMOLOG 2"/>
    <property type="match status" value="1"/>
</dbReference>
<feature type="compositionally biased region" description="Basic and acidic residues" evidence="5">
    <location>
        <begin position="133"/>
        <end position="145"/>
    </location>
</feature>
<name>A0A7J6GJY6_CANSA</name>
<feature type="domain" description="Tify" evidence="6">
    <location>
        <begin position="228"/>
        <end position="261"/>
    </location>
</feature>
<keyword evidence="3 4" id="KW-0539">Nucleus</keyword>
<evidence type="ECO:0000256" key="3">
    <source>
        <dbReference type="ARBA" id="ARBA00023242"/>
    </source>
</evidence>
<dbReference type="GO" id="GO:0007165">
    <property type="term" value="P:signal transduction"/>
    <property type="evidence" value="ECO:0007669"/>
    <property type="project" value="InterPro"/>
</dbReference>
<feature type="compositionally biased region" description="Polar residues" evidence="5">
    <location>
        <begin position="84"/>
        <end position="97"/>
    </location>
</feature>
<comment type="similarity">
    <text evidence="2 4">Belongs to the Ninja family.</text>
</comment>
<sequence>MAEIEREEVELELGLSIGGRGSFRIYETSTNPNIGFNLETREISTSPAPVPESDVLDAKTKREIHAMRRQEAKKKRQEKRNRGLRNSNNISPVTENQNQDRDDEQRANSNLTNVVQPMPCRVGFGPDYTGSDKSGEKTGGEDRKTTSYGGSTSSSTVISDSNSSETTNVSESVVETRVDDRKPPKAPVRNRNEGASQLQQMPYVSTKGEGPNGKTVTGFLYRYTKSEVNIVCVCHGTAFSPAEFVEHAGGTDVSNPLKHITVIPFE</sequence>
<evidence type="ECO:0000313" key="7">
    <source>
        <dbReference type="EMBL" id="KAF4383118.1"/>
    </source>
</evidence>
<evidence type="ECO:0000259" key="6">
    <source>
        <dbReference type="Pfam" id="PF16135"/>
    </source>
</evidence>
<organism evidence="7 8">
    <name type="scientific">Cannabis sativa</name>
    <name type="common">Hemp</name>
    <name type="synonym">Marijuana</name>
    <dbReference type="NCBI Taxonomy" id="3483"/>
    <lineage>
        <taxon>Eukaryota</taxon>
        <taxon>Viridiplantae</taxon>
        <taxon>Streptophyta</taxon>
        <taxon>Embryophyta</taxon>
        <taxon>Tracheophyta</taxon>
        <taxon>Spermatophyta</taxon>
        <taxon>Magnoliopsida</taxon>
        <taxon>eudicotyledons</taxon>
        <taxon>Gunneridae</taxon>
        <taxon>Pentapetalae</taxon>
        <taxon>rosids</taxon>
        <taxon>fabids</taxon>
        <taxon>Rosales</taxon>
        <taxon>Cannabaceae</taxon>
        <taxon>Cannabis</taxon>
    </lineage>
</organism>
<comment type="caution">
    <text evidence="7">The sequence shown here is derived from an EMBL/GenBank/DDBJ whole genome shotgun (WGS) entry which is preliminary data.</text>
</comment>
<dbReference type="AlphaFoldDB" id="A0A7J6GJY6"/>